<dbReference type="OrthoDB" id="2789670at2759"/>
<gene>
    <name evidence="11" type="ORF">FNV43_RR09117</name>
</gene>
<dbReference type="GO" id="GO:0005506">
    <property type="term" value="F:iron ion binding"/>
    <property type="evidence" value="ECO:0007669"/>
    <property type="project" value="InterPro"/>
</dbReference>
<evidence type="ECO:0000313" key="12">
    <source>
        <dbReference type="Proteomes" id="UP000796880"/>
    </source>
</evidence>
<dbReference type="Proteomes" id="UP000796880">
    <property type="component" value="Unassembled WGS sequence"/>
</dbReference>
<comment type="cofactor">
    <cofactor evidence="1 8">
        <name>heme</name>
        <dbReference type="ChEBI" id="CHEBI:30413"/>
    </cofactor>
</comment>
<evidence type="ECO:0000256" key="9">
    <source>
        <dbReference type="RuleBase" id="RU000461"/>
    </source>
</evidence>
<evidence type="ECO:0000256" key="2">
    <source>
        <dbReference type="ARBA" id="ARBA00010617"/>
    </source>
</evidence>
<dbReference type="InterPro" id="IPR017972">
    <property type="entry name" value="Cyt_P450_CS"/>
</dbReference>
<dbReference type="PANTHER" id="PTHR47951">
    <property type="entry name" value="OS08G0547900 PROTEIN"/>
    <property type="match status" value="1"/>
</dbReference>
<dbReference type="PROSITE" id="PS00086">
    <property type="entry name" value="CYTOCHROME_P450"/>
    <property type="match status" value="1"/>
</dbReference>
<sequence>MWWSWWHACNQMHEHVGQVPILIVMTALAVLWFAWTNKKSRKASPRLPPGPWGLPIVGYLPYLGTDLHKEFTQLAKIYGPIYKLWLGSKLCMVVSSPSLVKEVVRDHDLTFTNRDPPIAGKIVTYGGNDIVFQAYGSVWMKLRKIFVSQMLGNSVLDGLYSLRREQVKNSIRQVYGKAGTPVDVSKLAFLTAFNASLSMFWGGSLQQDQADYGAQLRNAATEIMVLIGSPNISDIFPPLAWFDIQGIEKQMKALFGIFDRIFDSAIEQRKKIMAAAKAEDRQPQRNEERKDFLQFLLDLNENENSATSITIAQLKGMLMVIVVGGTDTTSTMVEWTIAELIQHPDIMHKVREELIQVVGLNNWVEEFHLPKLTYLNAVIKETCRLHPALPLLVPRCPSDSRTVGGYLVPKGTRIFINAWSIHRDPSVWDNPLEFMPERVLNDPSKFDFYGNSFEYLPFGSGRRMCAGLPLGERMLIYILASFLHCFEWKMPVGVKLELSDKFGIVTKKMVPLVAVPTPRLPNLELYA</sequence>
<evidence type="ECO:0000256" key="7">
    <source>
        <dbReference type="ARBA" id="ARBA00023033"/>
    </source>
</evidence>
<comment type="caution">
    <text evidence="11">The sequence shown here is derived from an EMBL/GenBank/DDBJ whole genome shotgun (WGS) entry which is preliminary data.</text>
</comment>
<dbReference type="SUPFAM" id="SSF48264">
    <property type="entry name" value="Cytochrome P450"/>
    <property type="match status" value="1"/>
</dbReference>
<keyword evidence="10" id="KW-0812">Transmembrane</keyword>
<evidence type="ECO:0000256" key="1">
    <source>
        <dbReference type="ARBA" id="ARBA00001971"/>
    </source>
</evidence>
<keyword evidence="7 9" id="KW-0503">Monooxygenase</keyword>
<dbReference type="GO" id="GO:0020037">
    <property type="term" value="F:heme binding"/>
    <property type="evidence" value="ECO:0007669"/>
    <property type="project" value="InterPro"/>
</dbReference>
<name>A0A8K0HA37_9ROSA</name>
<dbReference type="InterPro" id="IPR002401">
    <property type="entry name" value="Cyt_P450_E_grp-I"/>
</dbReference>
<evidence type="ECO:0000256" key="5">
    <source>
        <dbReference type="ARBA" id="ARBA00023002"/>
    </source>
</evidence>
<proteinExistence type="inferred from homology"/>
<keyword evidence="5 9" id="KW-0560">Oxidoreductase</keyword>
<evidence type="ECO:0000256" key="10">
    <source>
        <dbReference type="SAM" id="Phobius"/>
    </source>
</evidence>
<evidence type="ECO:0000256" key="8">
    <source>
        <dbReference type="PIRSR" id="PIRSR602401-1"/>
    </source>
</evidence>
<dbReference type="CDD" id="cd11073">
    <property type="entry name" value="CYP76-like"/>
    <property type="match status" value="1"/>
</dbReference>
<keyword evidence="10" id="KW-0472">Membrane</keyword>
<keyword evidence="10" id="KW-1133">Transmembrane helix</keyword>
<keyword evidence="6 8" id="KW-0408">Iron</keyword>
<dbReference type="FunFam" id="1.10.630.10:FF:000126">
    <property type="entry name" value="Predicted protein"/>
    <property type="match status" value="1"/>
</dbReference>
<dbReference type="PRINTS" id="PR00463">
    <property type="entry name" value="EP450I"/>
</dbReference>
<protein>
    <recommendedName>
        <fullName evidence="13">Cytochrome P450</fullName>
    </recommendedName>
</protein>
<dbReference type="PRINTS" id="PR00385">
    <property type="entry name" value="P450"/>
</dbReference>
<dbReference type="EMBL" id="VOIH02000004">
    <property type="protein sequence ID" value="KAF3448404.1"/>
    <property type="molecule type" value="Genomic_DNA"/>
</dbReference>
<evidence type="ECO:0000313" key="11">
    <source>
        <dbReference type="EMBL" id="KAF3448404.1"/>
    </source>
</evidence>
<evidence type="ECO:0000256" key="3">
    <source>
        <dbReference type="ARBA" id="ARBA00022617"/>
    </source>
</evidence>
<evidence type="ECO:0008006" key="13">
    <source>
        <dbReference type="Google" id="ProtNLM"/>
    </source>
</evidence>
<feature type="binding site" description="axial binding residue" evidence="8">
    <location>
        <position position="465"/>
    </location>
    <ligand>
        <name>heme</name>
        <dbReference type="ChEBI" id="CHEBI:30413"/>
    </ligand>
    <ligandPart>
        <name>Fe</name>
        <dbReference type="ChEBI" id="CHEBI:18248"/>
    </ligandPart>
</feature>
<dbReference type="InterPro" id="IPR001128">
    <property type="entry name" value="Cyt_P450"/>
</dbReference>
<evidence type="ECO:0000256" key="4">
    <source>
        <dbReference type="ARBA" id="ARBA00022723"/>
    </source>
</evidence>
<evidence type="ECO:0000256" key="6">
    <source>
        <dbReference type="ARBA" id="ARBA00023004"/>
    </source>
</evidence>
<comment type="similarity">
    <text evidence="2 9">Belongs to the cytochrome P450 family.</text>
</comment>
<reference evidence="11" key="1">
    <citation type="submission" date="2020-03" db="EMBL/GenBank/DDBJ databases">
        <title>A high-quality chromosome-level genome assembly of a woody plant with both climbing and erect habits, Rhamnella rubrinervis.</title>
        <authorList>
            <person name="Lu Z."/>
            <person name="Yang Y."/>
            <person name="Zhu X."/>
            <person name="Sun Y."/>
        </authorList>
    </citation>
    <scope>NUCLEOTIDE SEQUENCE</scope>
    <source>
        <strain evidence="11">BYM</strain>
        <tissue evidence="11">Leaf</tissue>
    </source>
</reference>
<organism evidence="11 12">
    <name type="scientific">Rhamnella rubrinervis</name>
    <dbReference type="NCBI Taxonomy" id="2594499"/>
    <lineage>
        <taxon>Eukaryota</taxon>
        <taxon>Viridiplantae</taxon>
        <taxon>Streptophyta</taxon>
        <taxon>Embryophyta</taxon>
        <taxon>Tracheophyta</taxon>
        <taxon>Spermatophyta</taxon>
        <taxon>Magnoliopsida</taxon>
        <taxon>eudicotyledons</taxon>
        <taxon>Gunneridae</taxon>
        <taxon>Pentapetalae</taxon>
        <taxon>rosids</taxon>
        <taxon>fabids</taxon>
        <taxon>Rosales</taxon>
        <taxon>Rhamnaceae</taxon>
        <taxon>rhamnoid group</taxon>
        <taxon>Rhamneae</taxon>
        <taxon>Rhamnella</taxon>
    </lineage>
</organism>
<dbReference type="Gene3D" id="1.10.630.10">
    <property type="entry name" value="Cytochrome P450"/>
    <property type="match status" value="1"/>
</dbReference>
<accession>A0A8K0HA37</accession>
<dbReference type="Pfam" id="PF00067">
    <property type="entry name" value="p450"/>
    <property type="match status" value="1"/>
</dbReference>
<keyword evidence="3 8" id="KW-0349">Heme</keyword>
<dbReference type="PANTHER" id="PTHR47951:SF7">
    <property type="entry name" value="FLAVONOID 3',5'-HYDROXYLASE-LIKE ISOFORM X1"/>
    <property type="match status" value="1"/>
</dbReference>
<feature type="transmembrane region" description="Helical" evidence="10">
    <location>
        <begin position="15"/>
        <end position="35"/>
    </location>
</feature>
<keyword evidence="4 8" id="KW-0479">Metal-binding</keyword>
<dbReference type="AlphaFoldDB" id="A0A8K0HA37"/>
<dbReference type="GO" id="GO:0016705">
    <property type="term" value="F:oxidoreductase activity, acting on paired donors, with incorporation or reduction of molecular oxygen"/>
    <property type="evidence" value="ECO:0007669"/>
    <property type="project" value="InterPro"/>
</dbReference>
<dbReference type="InterPro" id="IPR036396">
    <property type="entry name" value="Cyt_P450_sf"/>
</dbReference>
<dbReference type="GO" id="GO:0004497">
    <property type="term" value="F:monooxygenase activity"/>
    <property type="evidence" value="ECO:0007669"/>
    <property type="project" value="UniProtKB-KW"/>
</dbReference>
<keyword evidence="12" id="KW-1185">Reference proteome</keyword>